<evidence type="ECO:0000313" key="3">
    <source>
        <dbReference type="EMBL" id="TFK16377.1"/>
    </source>
</evidence>
<reference evidence="3 4" key="1">
    <citation type="journal article" date="2019" name="Nat. Ecol. Evol.">
        <title>Megaphylogeny resolves global patterns of mushroom evolution.</title>
        <authorList>
            <person name="Varga T."/>
            <person name="Krizsan K."/>
            <person name="Foldi C."/>
            <person name="Dima B."/>
            <person name="Sanchez-Garcia M."/>
            <person name="Sanchez-Ramirez S."/>
            <person name="Szollosi G.J."/>
            <person name="Szarkandi J.G."/>
            <person name="Papp V."/>
            <person name="Albert L."/>
            <person name="Andreopoulos W."/>
            <person name="Angelini C."/>
            <person name="Antonin V."/>
            <person name="Barry K.W."/>
            <person name="Bougher N.L."/>
            <person name="Buchanan P."/>
            <person name="Buyck B."/>
            <person name="Bense V."/>
            <person name="Catcheside P."/>
            <person name="Chovatia M."/>
            <person name="Cooper J."/>
            <person name="Damon W."/>
            <person name="Desjardin D."/>
            <person name="Finy P."/>
            <person name="Geml J."/>
            <person name="Haridas S."/>
            <person name="Hughes K."/>
            <person name="Justo A."/>
            <person name="Karasinski D."/>
            <person name="Kautmanova I."/>
            <person name="Kiss B."/>
            <person name="Kocsube S."/>
            <person name="Kotiranta H."/>
            <person name="LaButti K.M."/>
            <person name="Lechner B.E."/>
            <person name="Liimatainen K."/>
            <person name="Lipzen A."/>
            <person name="Lukacs Z."/>
            <person name="Mihaltcheva S."/>
            <person name="Morgado L.N."/>
            <person name="Niskanen T."/>
            <person name="Noordeloos M.E."/>
            <person name="Ohm R.A."/>
            <person name="Ortiz-Santana B."/>
            <person name="Ovrebo C."/>
            <person name="Racz N."/>
            <person name="Riley R."/>
            <person name="Savchenko A."/>
            <person name="Shiryaev A."/>
            <person name="Soop K."/>
            <person name="Spirin V."/>
            <person name="Szebenyi C."/>
            <person name="Tomsovsky M."/>
            <person name="Tulloss R.E."/>
            <person name="Uehling J."/>
            <person name="Grigoriev I.V."/>
            <person name="Vagvolgyi C."/>
            <person name="Papp T."/>
            <person name="Martin F.M."/>
            <person name="Miettinen O."/>
            <person name="Hibbett D.S."/>
            <person name="Nagy L.G."/>
        </authorList>
    </citation>
    <scope>NUCLEOTIDE SEQUENCE [LARGE SCALE GENOMIC DNA]</scope>
    <source>
        <strain evidence="3 4">CBS 121175</strain>
    </source>
</reference>
<keyword evidence="2" id="KW-1133">Transmembrane helix</keyword>
<dbReference type="AlphaFoldDB" id="A0A5C3K945"/>
<feature type="region of interest" description="Disordered" evidence="1">
    <location>
        <begin position="62"/>
        <end position="118"/>
    </location>
</feature>
<organism evidence="3 4">
    <name type="scientific">Coprinopsis marcescibilis</name>
    <name type="common">Agaric fungus</name>
    <name type="synonym">Psathyrella marcescibilis</name>
    <dbReference type="NCBI Taxonomy" id="230819"/>
    <lineage>
        <taxon>Eukaryota</taxon>
        <taxon>Fungi</taxon>
        <taxon>Dikarya</taxon>
        <taxon>Basidiomycota</taxon>
        <taxon>Agaricomycotina</taxon>
        <taxon>Agaricomycetes</taxon>
        <taxon>Agaricomycetidae</taxon>
        <taxon>Agaricales</taxon>
        <taxon>Agaricineae</taxon>
        <taxon>Psathyrellaceae</taxon>
        <taxon>Coprinopsis</taxon>
    </lineage>
</organism>
<dbReference type="EMBL" id="ML210881">
    <property type="protein sequence ID" value="TFK16377.1"/>
    <property type="molecule type" value="Genomic_DNA"/>
</dbReference>
<gene>
    <name evidence="3" type="ORF">FA15DRAFT_662209</name>
</gene>
<protein>
    <submittedName>
        <fullName evidence="3">Uncharacterized protein</fullName>
    </submittedName>
</protein>
<keyword evidence="2" id="KW-0812">Transmembrane</keyword>
<proteinExistence type="predicted"/>
<feature type="compositionally biased region" description="Basic and acidic residues" evidence="1">
    <location>
        <begin position="98"/>
        <end position="107"/>
    </location>
</feature>
<keyword evidence="4" id="KW-1185">Reference proteome</keyword>
<name>A0A5C3K945_COPMA</name>
<dbReference type="Proteomes" id="UP000307440">
    <property type="component" value="Unassembled WGS sequence"/>
</dbReference>
<keyword evidence="2" id="KW-0472">Membrane</keyword>
<feature type="transmembrane region" description="Helical" evidence="2">
    <location>
        <begin position="16"/>
        <end position="34"/>
    </location>
</feature>
<evidence type="ECO:0000313" key="4">
    <source>
        <dbReference type="Proteomes" id="UP000307440"/>
    </source>
</evidence>
<evidence type="ECO:0000256" key="1">
    <source>
        <dbReference type="SAM" id="MobiDB-lite"/>
    </source>
</evidence>
<accession>A0A5C3K945</accession>
<feature type="non-terminal residue" evidence="3">
    <location>
        <position position="142"/>
    </location>
</feature>
<feature type="compositionally biased region" description="Low complexity" evidence="1">
    <location>
        <begin position="66"/>
        <end position="91"/>
    </location>
</feature>
<evidence type="ECO:0000256" key="2">
    <source>
        <dbReference type="SAM" id="Phobius"/>
    </source>
</evidence>
<sequence>MVNGTQSKHARRTWESWGICGLVLFVAEFAVLGCTLVKCALVVFVPASVALLVTAQLSISTHAPPSMVSKSKARAKSSSASSVSSVRTSKSQAGSTRVKAEPSDGHKMPRASGKTKGDEMTTLCGSVHLKLVPWFGAAGISI</sequence>